<organism evidence="2 3">
    <name type="scientific">Lophium mytilinum</name>
    <dbReference type="NCBI Taxonomy" id="390894"/>
    <lineage>
        <taxon>Eukaryota</taxon>
        <taxon>Fungi</taxon>
        <taxon>Dikarya</taxon>
        <taxon>Ascomycota</taxon>
        <taxon>Pezizomycotina</taxon>
        <taxon>Dothideomycetes</taxon>
        <taxon>Pleosporomycetidae</taxon>
        <taxon>Mytilinidiales</taxon>
        <taxon>Mytilinidiaceae</taxon>
        <taxon>Lophium</taxon>
    </lineage>
</organism>
<dbReference type="Proteomes" id="UP000799750">
    <property type="component" value="Unassembled WGS sequence"/>
</dbReference>
<evidence type="ECO:0000313" key="2">
    <source>
        <dbReference type="EMBL" id="KAF2503243.1"/>
    </source>
</evidence>
<reference evidence="2" key="1">
    <citation type="journal article" date="2020" name="Stud. Mycol.">
        <title>101 Dothideomycetes genomes: a test case for predicting lifestyles and emergence of pathogens.</title>
        <authorList>
            <person name="Haridas S."/>
            <person name="Albert R."/>
            <person name="Binder M."/>
            <person name="Bloem J."/>
            <person name="Labutti K."/>
            <person name="Salamov A."/>
            <person name="Andreopoulos B."/>
            <person name="Baker S."/>
            <person name="Barry K."/>
            <person name="Bills G."/>
            <person name="Bluhm B."/>
            <person name="Cannon C."/>
            <person name="Castanera R."/>
            <person name="Culley D."/>
            <person name="Daum C."/>
            <person name="Ezra D."/>
            <person name="Gonzalez J."/>
            <person name="Henrissat B."/>
            <person name="Kuo A."/>
            <person name="Liang C."/>
            <person name="Lipzen A."/>
            <person name="Lutzoni F."/>
            <person name="Magnuson J."/>
            <person name="Mondo S."/>
            <person name="Nolan M."/>
            <person name="Ohm R."/>
            <person name="Pangilinan J."/>
            <person name="Park H.-J."/>
            <person name="Ramirez L."/>
            <person name="Alfaro M."/>
            <person name="Sun H."/>
            <person name="Tritt A."/>
            <person name="Yoshinaga Y."/>
            <person name="Zwiers L.-H."/>
            <person name="Turgeon B."/>
            <person name="Goodwin S."/>
            <person name="Spatafora J."/>
            <person name="Crous P."/>
            <person name="Grigoriev I."/>
        </authorList>
    </citation>
    <scope>NUCLEOTIDE SEQUENCE</scope>
    <source>
        <strain evidence="2">CBS 269.34</strain>
    </source>
</reference>
<name>A0A6A6RIR6_9PEZI</name>
<dbReference type="OrthoDB" id="10265389at2759"/>
<proteinExistence type="predicted"/>
<gene>
    <name evidence="2" type="ORF">BU16DRAFT_521827</name>
</gene>
<protein>
    <submittedName>
        <fullName evidence="2">Uncharacterized protein</fullName>
    </submittedName>
</protein>
<dbReference type="GO" id="GO:0030014">
    <property type="term" value="C:CCR4-NOT complex"/>
    <property type="evidence" value="ECO:0007669"/>
    <property type="project" value="InterPro"/>
</dbReference>
<evidence type="ECO:0000256" key="1">
    <source>
        <dbReference type="SAM" id="MobiDB-lite"/>
    </source>
</evidence>
<keyword evidence="3" id="KW-1185">Reference proteome</keyword>
<dbReference type="AlphaFoldDB" id="A0A6A6RIR6"/>
<evidence type="ECO:0000313" key="3">
    <source>
        <dbReference type="Proteomes" id="UP000799750"/>
    </source>
</evidence>
<sequence length="387" mass="43692">MDLSATLEGELASLICDPERTLEETGNLLQKAREAHLRAHPEGYELQAAFQDSLKLKNKLDVWESQVDTCPSLAHLAGMLNCEYQIYKINEAVPLRHNPFLSHWVEAIQRLDKKLGESSTQQNQGRSIDDHITSHQIHSSRAKIVKAILTSRNLRVISRKSPKEILQLVSTESSTADFDLQPYVTILEDEGIYDKTPTPEIGVTPKQSPRRVSSKPNTKEALLTELEVSPETAISTITHMPLNIPSLEIITSLLEKRVFEDLSIEPLPVLRDYLQHSLRLVEKMGLPAPNIPPDASSSTDGGGRNDSFNEQDSDEVPSHDREAQVRAVKLMLLFIRNLVVHKRLLPPQEIYYEINEICVRYIWIKEVREFRAFIEQGADAGELAGAW</sequence>
<feature type="region of interest" description="Disordered" evidence="1">
    <location>
        <begin position="287"/>
        <end position="320"/>
    </location>
</feature>
<dbReference type="EMBL" id="MU004181">
    <property type="protein sequence ID" value="KAF2503243.1"/>
    <property type="molecule type" value="Genomic_DNA"/>
</dbReference>
<accession>A0A6A6RIR6</accession>
<dbReference type="InterPro" id="IPR019312">
    <property type="entry name" value="CNOT11"/>
</dbReference>
<dbReference type="Pfam" id="PF10155">
    <property type="entry name" value="CNOT11"/>
    <property type="match status" value="1"/>
</dbReference>
<feature type="region of interest" description="Disordered" evidence="1">
    <location>
        <begin position="195"/>
        <end position="218"/>
    </location>
</feature>